<gene>
    <name evidence="7" type="ORF">DT594_07175</name>
</gene>
<keyword evidence="3 6" id="KW-0812">Transmembrane</keyword>
<keyword evidence="5 6" id="KW-0472">Membrane</keyword>
<reference evidence="7 8" key="1">
    <citation type="submission" date="2018-07" db="EMBL/GenBank/DDBJ databases">
        <title>Pseudomonas laoshanensis sp. nov., isolated from soil.</title>
        <authorList>
            <person name="Sun J."/>
            <person name="Yu L."/>
            <person name="Wang M."/>
            <person name="Zhang C."/>
        </authorList>
    </citation>
    <scope>NUCLEOTIDE SEQUENCE [LARGE SCALE GENOMIC DNA]</scope>
    <source>
        <strain evidence="7 8">Y22</strain>
    </source>
</reference>
<dbReference type="GO" id="GO:0005886">
    <property type="term" value="C:plasma membrane"/>
    <property type="evidence" value="ECO:0007669"/>
    <property type="project" value="UniProtKB-SubCell"/>
</dbReference>
<evidence type="ECO:0000256" key="4">
    <source>
        <dbReference type="ARBA" id="ARBA00022989"/>
    </source>
</evidence>
<name>A0A7V7KWW5_9GAMM</name>
<protein>
    <submittedName>
        <fullName evidence="7">Amino acid transporter</fullName>
    </submittedName>
</protein>
<dbReference type="GO" id="GO:0015171">
    <property type="term" value="F:amino acid transmembrane transporter activity"/>
    <property type="evidence" value="ECO:0007669"/>
    <property type="project" value="TreeGrafter"/>
</dbReference>
<keyword evidence="4 6" id="KW-1133">Transmembrane helix</keyword>
<accession>A0A7V7KWW5</accession>
<feature type="transmembrane region" description="Helical" evidence="6">
    <location>
        <begin position="144"/>
        <end position="167"/>
    </location>
</feature>
<organism evidence="7 8">
    <name type="scientific">Halopseudomonas laoshanensis</name>
    <dbReference type="NCBI Taxonomy" id="2268758"/>
    <lineage>
        <taxon>Bacteria</taxon>
        <taxon>Pseudomonadati</taxon>
        <taxon>Pseudomonadota</taxon>
        <taxon>Gammaproteobacteria</taxon>
        <taxon>Pseudomonadales</taxon>
        <taxon>Pseudomonadaceae</taxon>
        <taxon>Halopseudomonas</taxon>
    </lineage>
</organism>
<dbReference type="PANTHER" id="PTHR30086:SF20">
    <property type="entry name" value="ARGININE EXPORTER PROTEIN ARGO-RELATED"/>
    <property type="match status" value="1"/>
</dbReference>
<sequence>MMSTYFTGLFVATGLIIAIGAQNAFVLGQSLKREHHLTAAILCMSCDAVLIVAGTFGLGALLQEHSLLLEITRWGGVLFLLSYAALALRRASKPTALNVDVQPPRTRRAVILATLAVTLLNPHVYLDTVVLIGSIGAQQQLPGIFALGAVSGSILWFTALALGGAWLAPWLSRPYTWKLIDVGVACMMLSVAWGLANS</sequence>
<dbReference type="Pfam" id="PF01810">
    <property type="entry name" value="LysE"/>
    <property type="match status" value="1"/>
</dbReference>
<evidence type="ECO:0000256" key="3">
    <source>
        <dbReference type="ARBA" id="ARBA00022692"/>
    </source>
</evidence>
<dbReference type="PANTHER" id="PTHR30086">
    <property type="entry name" value="ARGININE EXPORTER PROTEIN ARGO"/>
    <property type="match status" value="1"/>
</dbReference>
<evidence type="ECO:0000313" key="8">
    <source>
        <dbReference type="Proteomes" id="UP000463138"/>
    </source>
</evidence>
<feature type="transmembrane region" description="Helical" evidence="6">
    <location>
        <begin position="71"/>
        <end position="88"/>
    </location>
</feature>
<dbReference type="OrthoDB" id="5638726at2"/>
<feature type="transmembrane region" description="Helical" evidence="6">
    <location>
        <begin position="6"/>
        <end position="27"/>
    </location>
</feature>
<dbReference type="EMBL" id="QOVF01000002">
    <property type="protein sequence ID" value="KAA0694667.1"/>
    <property type="molecule type" value="Genomic_DNA"/>
</dbReference>
<dbReference type="RefSeq" id="WP_149332067.1">
    <property type="nucleotide sequence ID" value="NZ_QOVF01000002.1"/>
</dbReference>
<proteinExistence type="predicted"/>
<evidence type="ECO:0000256" key="2">
    <source>
        <dbReference type="ARBA" id="ARBA00022475"/>
    </source>
</evidence>
<dbReference type="InterPro" id="IPR001123">
    <property type="entry name" value="LeuE-type"/>
</dbReference>
<evidence type="ECO:0000256" key="6">
    <source>
        <dbReference type="SAM" id="Phobius"/>
    </source>
</evidence>
<keyword evidence="2" id="KW-1003">Cell membrane</keyword>
<comment type="subcellular location">
    <subcellularLocation>
        <location evidence="1">Cell membrane</location>
        <topology evidence="1">Multi-pass membrane protein</topology>
    </subcellularLocation>
</comment>
<evidence type="ECO:0000256" key="1">
    <source>
        <dbReference type="ARBA" id="ARBA00004651"/>
    </source>
</evidence>
<feature type="transmembrane region" description="Helical" evidence="6">
    <location>
        <begin position="39"/>
        <end position="59"/>
    </location>
</feature>
<dbReference type="AlphaFoldDB" id="A0A7V7KWW5"/>
<feature type="transmembrane region" description="Helical" evidence="6">
    <location>
        <begin position="109"/>
        <end position="132"/>
    </location>
</feature>
<dbReference type="Proteomes" id="UP000463138">
    <property type="component" value="Unassembled WGS sequence"/>
</dbReference>
<keyword evidence="8" id="KW-1185">Reference proteome</keyword>
<evidence type="ECO:0000313" key="7">
    <source>
        <dbReference type="EMBL" id="KAA0694667.1"/>
    </source>
</evidence>
<evidence type="ECO:0000256" key="5">
    <source>
        <dbReference type="ARBA" id="ARBA00023136"/>
    </source>
</evidence>
<comment type="caution">
    <text evidence="7">The sequence shown here is derived from an EMBL/GenBank/DDBJ whole genome shotgun (WGS) entry which is preliminary data.</text>
</comment>
<feature type="transmembrane region" description="Helical" evidence="6">
    <location>
        <begin position="179"/>
        <end position="196"/>
    </location>
</feature>